<protein>
    <submittedName>
        <fullName evidence="1">Uncharacterized protein</fullName>
    </submittedName>
</protein>
<dbReference type="AlphaFoldDB" id="A0A382F8Y0"/>
<gene>
    <name evidence="1" type="ORF">METZ01_LOCUS211638</name>
</gene>
<feature type="non-terminal residue" evidence="1">
    <location>
        <position position="1"/>
    </location>
</feature>
<evidence type="ECO:0000313" key="1">
    <source>
        <dbReference type="EMBL" id="SVB58784.1"/>
    </source>
</evidence>
<reference evidence="1" key="1">
    <citation type="submission" date="2018-05" db="EMBL/GenBank/DDBJ databases">
        <authorList>
            <person name="Lanie J.A."/>
            <person name="Ng W.-L."/>
            <person name="Kazmierczak K.M."/>
            <person name="Andrzejewski T.M."/>
            <person name="Davidsen T.M."/>
            <person name="Wayne K.J."/>
            <person name="Tettelin H."/>
            <person name="Glass J.I."/>
            <person name="Rusch D."/>
            <person name="Podicherti R."/>
            <person name="Tsui H.-C.T."/>
            <person name="Winkler M.E."/>
        </authorList>
    </citation>
    <scope>NUCLEOTIDE SEQUENCE</scope>
</reference>
<accession>A0A382F8Y0</accession>
<organism evidence="1">
    <name type="scientific">marine metagenome</name>
    <dbReference type="NCBI Taxonomy" id="408172"/>
    <lineage>
        <taxon>unclassified sequences</taxon>
        <taxon>metagenomes</taxon>
        <taxon>ecological metagenomes</taxon>
    </lineage>
</organism>
<name>A0A382F8Y0_9ZZZZ</name>
<proteinExistence type="predicted"/>
<sequence length="241" mass="26846">VRAYRPPRDGVNVKEENGWESAGCVAPSTVDDKLLRGFLSIQYLVLGRCRHCHDFGDEFVVDLQFLEGGLKMSRDGIEVALLQVKGGVGLAQILAFVGDGSAKSRREKRFLFRSLLVHVHVVEEVVHAFVGQNLHVKQFHGCIDRRLAAKSVINAVWFCLRLNGFLLLDCDATDAEAKAGGNKTEAERLDDFFHVGLVVVTLLVGEVSYGGERWGTGQPCSRRDGMHEARKFIEEWQLIPE</sequence>
<dbReference type="EMBL" id="UINC01048353">
    <property type="protein sequence ID" value="SVB58784.1"/>
    <property type="molecule type" value="Genomic_DNA"/>
</dbReference>